<sequence length="58" mass="6403">PSLSNPSVQRVPTFEAESLAAFSDELIWELVSHTGAVMFAIPRVEDSSLVDIHAWVLH</sequence>
<feature type="non-terminal residue" evidence="1">
    <location>
        <position position="1"/>
    </location>
</feature>
<name>W4G7T5_APHAT</name>
<organism evidence="1">
    <name type="scientific">Aphanomyces astaci</name>
    <name type="common">Crayfish plague agent</name>
    <dbReference type="NCBI Taxonomy" id="112090"/>
    <lineage>
        <taxon>Eukaryota</taxon>
        <taxon>Sar</taxon>
        <taxon>Stramenopiles</taxon>
        <taxon>Oomycota</taxon>
        <taxon>Saprolegniomycetes</taxon>
        <taxon>Saprolegniales</taxon>
        <taxon>Verrucalvaceae</taxon>
        <taxon>Aphanomyces</taxon>
    </lineage>
</organism>
<dbReference type="VEuPathDB" id="FungiDB:H257_10142"/>
<dbReference type="EMBL" id="KI913139">
    <property type="protein sequence ID" value="ETV75772.1"/>
    <property type="molecule type" value="Genomic_DNA"/>
</dbReference>
<dbReference type="GeneID" id="20812138"/>
<gene>
    <name evidence="1" type="ORF">H257_10142</name>
</gene>
<protein>
    <submittedName>
        <fullName evidence="1">Uncharacterized protein</fullName>
    </submittedName>
</protein>
<dbReference type="RefSeq" id="XP_009834903.1">
    <property type="nucleotide sequence ID" value="XM_009836601.1"/>
</dbReference>
<feature type="non-terminal residue" evidence="1">
    <location>
        <position position="58"/>
    </location>
</feature>
<reference evidence="1" key="1">
    <citation type="submission" date="2013-12" db="EMBL/GenBank/DDBJ databases">
        <title>The Genome Sequence of Aphanomyces astaci APO3.</title>
        <authorList>
            <consortium name="The Broad Institute Genomics Platform"/>
            <person name="Russ C."/>
            <person name="Tyler B."/>
            <person name="van West P."/>
            <person name="Dieguez-Uribeondo J."/>
            <person name="Young S.K."/>
            <person name="Zeng Q."/>
            <person name="Gargeya S."/>
            <person name="Fitzgerald M."/>
            <person name="Abouelleil A."/>
            <person name="Alvarado L."/>
            <person name="Chapman S.B."/>
            <person name="Gainer-Dewar J."/>
            <person name="Goldberg J."/>
            <person name="Griggs A."/>
            <person name="Gujja S."/>
            <person name="Hansen M."/>
            <person name="Howarth C."/>
            <person name="Imamovic A."/>
            <person name="Ireland A."/>
            <person name="Larimer J."/>
            <person name="McCowan C."/>
            <person name="Murphy C."/>
            <person name="Pearson M."/>
            <person name="Poon T.W."/>
            <person name="Priest M."/>
            <person name="Roberts A."/>
            <person name="Saif S."/>
            <person name="Shea T."/>
            <person name="Sykes S."/>
            <person name="Wortman J."/>
            <person name="Nusbaum C."/>
            <person name="Birren B."/>
        </authorList>
    </citation>
    <scope>NUCLEOTIDE SEQUENCE [LARGE SCALE GENOMIC DNA]</scope>
    <source>
        <strain evidence="1">APO3</strain>
    </source>
</reference>
<evidence type="ECO:0000313" key="1">
    <source>
        <dbReference type="EMBL" id="ETV75772.1"/>
    </source>
</evidence>
<proteinExistence type="predicted"/>
<dbReference type="AlphaFoldDB" id="W4G7T5"/>
<accession>W4G7T5</accession>